<dbReference type="HOGENOM" id="CLU_1686678_0_0_1"/>
<name>X0H0Z7_FUSOX</name>
<dbReference type="OrthoDB" id="5135310at2759"/>
<dbReference type="Proteomes" id="UP000030676">
    <property type="component" value="Unassembled WGS sequence"/>
</dbReference>
<feature type="compositionally biased region" description="Basic and acidic residues" evidence="1">
    <location>
        <begin position="72"/>
        <end position="83"/>
    </location>
</feature>
<feature type="region of interest" description="Disordered" evidence="1">
    <location>
        <begin position="1"/>
        <end position="25"/>
    </location>
</feature>
<evidence type="ECO:0000256" key="1">
    <source>
        <dbReference type="SAM" id="MobiDB-lite"/>
    </source>
</evidence>
<gene>
    <name evidence="2" type="ORF">FOPG_18025</name>
</gene>
<proteinExistence type="predicted"/>
<dbReference type="AlphaFoldDB" id="X0H0Z7"/>
<feature type="region of interest" description="Disordered" evidence="1">
    <location>
        <begin position="69"/>
        <end position="117"/>
    </location>
</feature>
<reference evidence="2" key="2">
    <citation type="submission" date="2012-05" db="EMBL/GenBank/DDBJ databases">
        <title>The Genome Annotation of Fusarium oxysporum PHW808.</title>
        <authorList>
            <consortium name="The Broad Institute Genomics Platform"/>
            <person name="Ma L.-J."/>
            <person name="Corby-Kistler H."/>
            <person name="Broz K."/>
            <person name="Gale L.R."/>
            <person name="Jonkers W."/>
            <person name="O'Donnell K."/>
            <person name="Ploetz R."/>
            <person name="Steinberg C."/>
            <person name="Schwartz D.C."/>
            <person name="VanEtten H."/>
            <person name="Zhou S."/>
            <person name="Young S.K."/>
            <person name="Zeng Q."/>
            <person name="Gargeya S."/>
            <person name="Fitzgerald M."/>
            <person name="Abouelleil A."/>
            <person name="Alvarado L."/>
            <person name="Chapman S.B."/>
            <person name="Gainer-Dewar J."/>
            <person name="Goldberg J."/>
            <person name="Griggs A."/>
            <person name="Gujja S."/>
            <person name="Hansen M."/>
            <person name="Howarth C."/>
            <person name="Imamovic A."/>
            <person name="Ireland A."/>
            <person name="Larimer J."/>
            <person name="McCowan C."/>
            <person name="Murphy C."/>
            <person name="Pearson M."/>
            <person name="Poon T.W."/>
            <person name="Priest M."/>
            <person name="Roberts A."/>
            <person name="Saif S."/>
            <person name="Shea T."/>
            <person name="Sykes S."/>
            <person name="Wortman J."/>
            <person name="Nusbaum C."/>
            <person name="Birren B."/>
        </authorList>
    </citation>
    <scope>NUCLEOTIDE SEQUENCE</scope>
    <source>
        <strain evidence="2">54008</strain>
    </source>
</reference>
<sequence>MRSMQCREEHGNNGEYKVVKSKKPQISGTNIQLDASLTGKKIAGCQAEPVDGVESPPARKKCRITLKIKPRTPSENKHADGDAKTFNGPTNPWSVHGRTHTHTSLLRPVGQSPMGSEAKGTYTSLGIIALLSSSPYDSRLIPSSLVIALLLGPPWC</sequence>
<dbReference type="EMBL" id="JH659106">
    <property type="protein sequence ID" value="EXL65771.1"/>
    <property type="molecule type" value="Genomic_DNA"/>
</dbReference>
<accession>X0H0Z7</accession>
<feature type="compositionally biased region" description="Basic and acidic residues" evidence="1">
    <location>
        <begin position="1"/>
        <end position="12"/>
    </location>
</feature>
<organism evidence="2">
    <name type="scientific">Fusarium oxysporum f. sp. conglutinans race 2 54008</name>
    <dbReference type="NCBI Taxonomy" id="1089457"/>
    <lineage>
        <taxon>Eukaryota</taxon>
        <taxon>Fungi</taxon>
        <taxon>Dikarya</taxon>
        <taxon>Ascomycota</taxon>
        <taxon>Pezizomycotina</taxon>
        <taxon>Sordariomycetes</taxon>
        <taxon>Hypocreomycetidae</taxon>
        <taxon>Hypocreales</taxon>
        <taxon>Nectriaceae</taxon>
        <taxon>Fusarium</taxon>
        <taxon>Fusarium oxysporum species complex</taxon>
    </lineage>
</organism>
<reference evidence="2" key="1">
    <citation type="submission" date="2011-11" db="EMBL/GenBank/DDBJ databases">
        <title>The Genome Sequence of Fusarium oxysporum PHW808.</title>
        <authorList>
            <consortium name="The Broad Institute Genome Sequencing Platform"/>
            <person name="Ma L.-J."/>
            <person name="Gale L.R."/>
            <person name="Schwartz D.C."/>
            <person name="Zhou S."/>
            <person name="Corby-Kistler H."/>
            <person name="Young S.K."/>
            <person name="Zeng Q."/>
            <person name="Gargeya S."/>
            <person name="Fitzgerald M."/>
            <person name="Haas B."/>
            <person name="Abouelleil A."/>
            <person name="Alvarado L."/>
            <person name="Arachchi H.M."/>
            <person name="Berlin A."/>
            <person name="Brown A."/>
            <person name="Chapman S.B."/>
            <person name="Chen Z."/>
            <person name="Dunbar C."/>
            <person name="Freedman E."/>
            <person name="Gearin G."/>
            <person name="Goldberg J."/>
            <person name="Griggs A."/>
            <person name="Gujja S."/>
            <person name="Heiman D."/>
            <person name="Howarth C."/>
            <person name="Larson L."/>
            <person name="Lui A."/>
            <person name="MacDonald P.J.P."/>
            <person name="Montmayeur A."/>
            <person name="Murphy C."/>
            <person name="Neiman D."/>
            <person name="Pearson M."/>
            <person name="Priest M."/>
            <person name="Roberts A."/>
            <person name="Saif S."/>
            <person name="Shea T."/>
            <person name="Shenoy N."/>
            <person name="Sisk P."/>
            <person name="Stolte C."/>
            <person name="Sykes S."/>
            <person name="Wortman J."/>
            <person name="Nusbaum C."/>
            <person name="Birren B."/>
        </authorList>
    </citation>
    <scope>NUCLEOTIDE SEQUENCE [LARGE SCALE GENOMIC DNA]</scope>
    <source>
        <strain evidence="2">54008</strain>
    </source>
</reference>
<evidence type="ECO:0000313" key="2">
    <source>
        <dbReference type="EMBL" id="EXL65771.1"/>
    </source>
</evidence>
<protein>
    <submittedName>
        <fullName evidence="2">Uncharacterized protein</fullName>
    </submittedName>
</protein>